<gene>
    <name evidence="8" type="ORF">C1881_07625</name>
</gene>
<evidence type="ECO:0000256" key="5">
    <source>
        <dbReference type="ARBA" id="ARBA00023002"/>
    </source>
</evidence>
<keyword evidence="4" id="KW-0862">Zinc</keyword>
<organism evidence="8 9">
    <name type="scientific">Slackia isoflavoniconvertens</name>
    <dbReference type="NCBI Taxonomy" id="572010"/>
    <lineage>
        <taxon>Bacteria</taxon>
        <taxon>Bacillati</taxon>
        <taxon>Actinomycetota</taxon>
        <taxon>Coriobacteriia</taxon>
        <taxon>Eggerthellales</taxon>
        <taxon>Eggerthellaceae</taxon>
        <taxon>Slackia</taxon>
    </lineage>
</organism>
<evidence type="ECO:0000313" key="8">
    <source>
        <dbReference type="EMBL" id="RDB57216.1"/>
    </source>
</evidence>
<name>A0A369LG69_9ACTN</name>
<sequence>MIDNVYQLIAPRTVAIKFEDVDIANKVIVRPRYMAVCHADQRYFQGKRDPEVMRKKLPMALIHECMGEVLADATHTFNVGDPVVMIPNIPGHGPDGVYENYASGSAFRSSGHDGFMREFVALPADRVVSCAGVEPHVAAITEFVSVTMHGIHRFDIAAHAKRDRIAIIGDGSLAYALACTLSCQYPECEIVVVGHDPEKLSMFSFVAERYLSYEAPADLTFDHAFECAGGEGSTSAIDFVIEHIQPQGTLMLMGVSEHPVPVLTRNVLEKGMTLVGCSRSGRDDFLAAIDVMRDKDIQRRLSQIVHFDGEVNDIKDIKRVFATDLQNPFKTVFKWGL</sequence>
<feature type="domain" description="Alcohol dehydrogenase-like C-terminal" evidence="6">
    <location>
        <begin position="188"/>
        <end position="292"/>
    </location>
</feature>
<dbReference type="Gene3D" id="3.90.180.10">
    <property type="entry name" value="Medium-chain alcohol dehydrogenases, catalytic domain"/>
    <property type="match status" value="1"/>
</dbReference>
<dbReference type="Pfam" id="PF00107">
    <property type="entry name" value="ADH_zinc_N"/>
    <property type="match status" value="1"/>
</dbReference>
<dbReference type="AlphaFoldDB" id="A0A369LG69"/>
<evidence type="ECO:0000259" key="7">
    <source>
        <dbReference type="Pfam" id="PF08240"/>
    </source>
</evidence>
<dbReference type="SUPFAM" id="SSF50129">
    <property type="entry name" value="GroES-like"/>
    <property type="match status" value="1"/>
</dbReference>
<dbReference type="EMBL" id="PPTO01000012">
    <property type="protein sequence ID" value="RDB57216.1"/>
    <property type="molecule type" value="Genomic_DNA"/>
</dbReference>
<reference evidence="8 9" key="1">
    <citation type="journal article" date="2018" name="Elife">
        <title>Discovery and characterization of a prevalent human gut bacterial enzyme sufficient for the inactivation of a family of plant toxins.</title>
        <authorList>
            <person name="Koppel N."/>
            <person name="Bisanz J.E."/>
            <person name="Pandelia M.E."/>
            <person name="Turnbaugh P.J."/>
            <person name="Balskus E.P."/>
        </authorList>
    </citation>
    <scope>NUCLEOTIDE SEQUENCE [LARGE SCALE GENOMIC DNA]</scope>
    <source>
        <strain evidence="8 9">OB21 GAM31</strain>
    </source>
</reference>
<dbReference type="PANTHER" id="PTHR43350">
    <property type="entry name" value="NAD-DEPENDENT ALCOHOL DEHYDROGENASE"/>
    <property type="match status" value="1"/>
</dbReference>
<comment type="similarity">
    <text evidence="2">Belongs to the zinc-containing alcohol dehydrogenase family.</text>
</comment>
<evidence type="ECO:0000256" key="4">
    <source>
        <dbReference type="ARBA" id="ARBA00022833"/>
    </source>
</evidence>
<dbReference type="InterPro" id="IPR036291">
    <property type="entry name" value="NAD(P)-bd_dom_sf"/>
</dbReference>
<comment type="cofactor">
    <cofactor evidence="1">
        <name>Zn(2+)</name>
        <dbReference type="ChEBI" id="CHEBI:29105"/>
    </cofactor>
</comment>
<evidence type="ECO:0000256" key="3">
    <source>
        <dbReference type="ARBA" id="ARBA00022723"/>
    </source>
</evidence>
<dbReference type="InterPro" id="IPR013149">
    <property type="entry name" value="ADH-like_C"/>
</dbReference>
<evidence type="ECO:0000256" key="1">
    <source>
        <dbReference type="ARBA" id="ARBA00001947"/>
    </source>
</evidence>
<keyword evidence="5" id="KW-0560">Oxidoreductase</keyword>
<dbReference type="Proteomes" id="UP000253975">
    <property type="component" value="Unassembled WGS sequence"/>
</dbReference>
<feature type="domain" description="Alcohol dehydrogenase-like N-terminal" evidence="7">
    <location>
        <begin position="25"/>
        <end position="129"/>
    </location>
</feature>
<keyword evidence="3" id="KW-0479">Metal-binding</keyword>
<dbReference type="Gene3D" id="3.40.50.720">
    <property type="entry name" value="NAD(P)-binding Rossmann-like Domain"/>
    <property type="match status" value="1"/>
</dbReference>
<dbReference type="InterPro" id="IPR013154">
    <property type="entry name" value="ADH-like_N"/>
</dbReference>
<accession>A0A369LG69</accession>
<evidence type="ECO:0000256" key="2">
    <source>
        <dbReference type="ARBA" id="ARBA00008072"/>
    </source>
</evidence>
<dbReference type="RefSeq" id="WP_114615933.1">
    <property type="nucleotide sequence ID" value="NZ_PPTO01000012.1"/>
</dbReference>
<dbReference type="SUPFAM" id="SSF51735">
    <property type="entry name" value="NAD(P)-binding Rossmann-fold domains"/>
    <property type="match status" value="1"/>
</dbReference>
<evidence type="ECO:0000259" key="6">
    <source>
        <dbReference type="Pfam" id="PF00107"/>
    </source>
</evidence>
<dbReference type="GO" id="GO:0046872">
    <property type="term" value="F:metal ion binding"/>
    <property type="evidence" value="ECO:0007669"/>
    <property type="project" value="UniProtKB-KW"/>
</dbReference>
<dbReference type="GO" id="GO:0016491">
    <property type="term" value="F:oxidoreductase activity"/>
    <property type="evidence" value="ECO:0007669"/>
    <property type="project" value="UniProtKB-KW"/>
</dbReference>
<evidence type="ECO:0000313" key="9">
    <source>
        <dbReference type="Proteomes" id="UP000253975"/>
    </source>
</evidence>
<comment type="caution">
    <text evidence="8">The sequence shown here is derived from an EMBL/GenBank/DDBJ whole genome shotgun (WGS) entry which is preliminary data.</text>
</comment>
<dbReference type="PANTHER" id="PTHR43350:SF19">
    <property type="entry name" value="D-GULOSIDE 3-DEHYDROGENASE"/>
    <property type="match status" value="1"/>
</dbReference>
<protein>
    <submittedName>
        <fullName evidence="8">Ribitol-5-phosphate dehydrogenase</fullName>
    </submittedName>
</protein>
<dbReference type="InterPro" id="IPR011032">
    <property type="entry name" value="GroES-like_sf"/>
</dbReference>
<dbReference type="Pfam" id="PF08240">
    <property type="entry name" value="ADH_N"/>
    <property type="match status" value="1"/>
</dbReference>
<proteinExistence type="inferred from homology"/>